<sequence>MRIVDFIHDPYPAMLAADALLVCSRNEAFGRVVVDGMKLGRPVIYTASGGIPEMMRDGVTGLSYTPGSVEELADRIEELADDPDRAARIGVAAKQHGDVKFVCSGDQLLSILRDLACAEPGTRRVSMPKHVVTAIVQGHAQLEQEVADQKAEIRHQQDSLKGLRKQLKQASASEADLRTRLEDITASRSYALSSALRVSRRSFDLYFPGDLHVSRDCPRPTRTGSRRLRSVPGRPESQSNSTSYGSLSENRHCRAP</sequence>
<comment type="caution">
    <text evidence="4">The sequence shown here is derived from an EMBL/GenBank/DDBJ whole genome shotgun (WGS) entry which is preliminary data.</text>
</comment>
<feature type="compositionally biased region" description="Polar residues" evidence="2">
    <location>
        <begin position="236"/>
        <end position="248"/>
    </location>
</feature>
<dbReference type="Pfam" id="PF00534">
    <property type="entry name" value="Glycos_transf_1"/>
    <property type="match status" value="1"/>
</dbReference>
<dbReference type="InterPro" id="IPR001296">
    <property type="entry name" value="Glyco_trans_1"/>
</dbReference>
<feature type="coiled-coil region" evidence="1">
    <location>
        <begin position="139"/>
        <end position="180"/>
    </location>
</feature>
<dbReference type="PANTHER" id="PTHR12526">
    <property type="entry name" value="GLYCOSYLTRANSFERASE"/>
    <property type="match status" value="1"/>
</dbReference>
<protein>
    <recommendedName>
        <fullName evidence="3">Glycosyl transferase family 1 domain-containing protein</fullName>
    </recommendedName>
</protein>
<dbReference type="SUPFAM" id="SSF53756">
    <property type="entry name" value="UDP-Glycosyltransferase/glycogen phosphorylase"/>
    <property type="match status" value="1"/>
</dbReference>
<keyword evidence="1" id="KW-0175">Coiled coil</keyword>
<dbReference type="STRING" id="1774970.AUC70_12455"/>
<dbReference type="GO" id="GO:0016757">
    <property type="term" value="F:glycosyltransferase activity"/>
    <property type="evidence" value="ECO:0007669"/>
    <property type="project" value="InterPro"/>
</dbReference>
<proteinExistence type="predicted"/>
<dbReference type="AlphaFoldDB" id="A0A1E3VJG3"/>
<evidence type="ECO:0000259" key="3">
    <source>
        <dbReference type="Pfam" id="PF00534"/>
    </source>
</evidence>
<dbReference type="Proteomes" id="UP000094172">
    <property type="component" value="Unassembled WGS sequence"/>
</dbReference>
<feature type="domain" description="Glycosyl transferase family 1" evidence="3">
    <location>
        <begin position="10"/>
        <end position="95"/>
    </location>
</feature>
<reference evidence="4 5" key="1">
    <citation type="journal article" date="2016" name="Environ. Microbiol.">
        <title>New Methyloceanibacter diversity from North Sea sediments includes methanotroph containing solely the soluble methane monooxygenase.</title>
        <authorList>
            <person name="Vekeman B."/>
            <person name="Kerckhof F.M."/>
            <person name="Cremers G."/>
            <person name="de Vos P."/>
            <person name="Vandamme P."/>
            <person name="Boon N."/>
            <person name="Op den Camp H.J."/>
            <person name="Heylen K."/>
        </authorList>
    </citation>
    <scope>NUCLEOTIDE SEQUENCE [LARGE SCALE GENOMIC DNA]</scope>
    <source>
        <strain evidence="4 5">R-67176</strain>
    </source>
</reference>
<dbReference type="Gene3D" id="3.40.50.2000">
    <property type="entry name" value="Glycogen Phosphorylase B"/>
    <property type="match status" value="1"/>
</dbReference>
<accession>A0A1E3VJG3</accession>
<name>A0A1E3VJG3_9HYPH</name>
<feature type="region of interest" description="Disordered" evidence="2">
    <location>
        <begin position="216"/>
        <end position="256"/>
    </location>
</feature>
<evidence type="ECO:0000256" key="2">
    <source>
        <dbReference type="SAM" id="MobiDB-lite"/>
    </source>
</evidence>
<evidence type="ECO:0000256" key="1">
    <source>
        <dbReference type="SAM" id="Coils"/>
    </source>
</evidence>
<evidence type="ECO:0000313" key="4">
    <source>
        <dbReference type="EMBL" id="ODR93642.1"/>
    </source>
</evidence>
<evidence type="ECO:0000313" key="5">
    <source>
        <dbReference type="Proteomes" id="UP000094172"/>
    </source>
</evidence>
<keyword evidence="5" id="KW-1185">Reference proteome</keyword>
<organism evidence="4 5">
    <name type="scientific">Methyloceanibacter stevinii</name>
    <dbReference type="NCBI Taxonomy" id="1774970"/>
    <lineage>
        <taxon>Bacteria</taxon>
        <taxon>Pseudomonadati</taxon>
        <taxon>Pseudomonadota</taxon>
        <taxon>Alphaproteobacteria</taxon>
        <taxon>Hyphomicrobiales</taxon>
        <taxon>Hyphomicrobiaceae</taxon>
        <taxon>Methyloceanibacter</taxon>
    </lineage>
</organism>
<dbReference type="CDD" id="cd03801">
    <property type="entry name" value="GT4_PimA-like"/>
    <property type="match status" value="1"/>
</dbReference>
<dbReference type="EMBL" id="LPWE01000014">
    <property type="protein sequence ID" value="ODR93642.1"/>
    <property type="molecule type" value="Genomic_DNA"/>
</dbReference>
<gene>
    <name evidence="4" type="ORF">AUC70_12455</name>
</gene>